<gene>
    <name evidence="2" type="ORF">FOF46_24105</name>
</gene>
<dbReference type="EMBL" id="VLNR01000067">
    <property type="protein sequence ID" value="TSE05026.1"/>
    <property type="molecule type" value="Genomic_DNA"/>
</dbReference>
<sequence length="91" mass="10547">MSISTALFSVVFTYIFYEILYPKYVNELLLAMKEKMNLLSIPKEKIDEKLAERTTYYSTAIQSGYSFIGNFITGMAFTLLLSFFLKTNKKI</sequence>
<proteinExistence type="predicted"/>
<reference evidence="2 3" key="1">
    <citation type="submission" date="2019-07" db="EMBL/GenBank/DDBJ databases">
        <title>The draft genome sequence of Aquimarina algiphila M91.</title>
        <authorList>
            <person name="Meng X."/>
        </authorList>
    </citation>
    <scope>NUCLEOTIDE SEQUENCE [LARGE SCALE GENOMIC DNA]</scope>
    <source>
        <strain evidence="2 3">M91</strain>
    </source>
</reference>
<evidence type="ECO:0000313" key="2">
    <source>
        <dbReference type="EMBL" id="TSE05026.1"/>
    </source>
</evidence>
<feature type="transmembrane region" description="Helical" evidence="1">
    <location>
        <begin position="65"/>
        <end position="85"/>
    </location>
</feature>
<comment type="caution">
    <text evidence="2">The sequence shown here is derived from an EMBL/GenBank/DDBJ whole genome shotgun (WGS) entry which is preliminary data.</text>
</comment>
<name>A0A554VDM9_9FLAO</name>
<evidence type="ECO:0000313" key="3">
    <source>
        <dbReference type="Proteomes" id="UP000318833"/>
    </source>
</evidence>
<organism evidence="2 3">
    <name type="scientific">Aquimarina algiphila</name>
    <dbReference type="NCBI Taxonomy" id="2047982"/>
    <lineage>
        <taxon>Bacteria</taxon>
        <taxon>Pseudomonadati</taxon>
        <taxon>Bacteroidota</taxon>
        <taxon>Flavobacteriia</taxon>
        <taxon>Flavobacteriales</taxon>
        <taxon>Flavobacteriaceae</taxon>
        <taxon>Aquimarina</taxon>
    </lineage>
</organism>
<keyword evidence="1" id="KW-0812">Transmembrane</keyword>
<accession>A0A554VDM9</accession>
<protein>
    <submittedName>
        <fullName evidence="2">DUF4199 family protein</fullName>
    </submittedName>
</protein>
<keyword evidence="1" id="KW-1133">Transmembrane helix</keyword>
<dbReference type="OrthoDB" id="1443747at2"/>
<keyword evidence="1" id="KW-0472">Membrane</keyword>
<dbReference type="AlphaFoldDB" id="A0A554VDM9"/>
<feature type="transmembrane region" description="Helical" evidence="1">
    <location>
        <begin position="7"/>
        <end position="24"/>
    </location>
</feature>
<evidence type="ECO:0000256" key="1">
    <source>
        <dbReference type="SAM" id="Phobius"/>
    </source>
</evidence>
<dbReference type="RefSeq" id="WP_143918235.1">
    <property type="nucleotide sequence ID" value="NZ_CANMIK010000073.1"/>
</dbReference>
<dbReference type="InterPro" id="IPR025250">
    <property type="entry name" value="DUF4199"/>
</dbReference>
<dbReference type="Proteomes" id="UP000318833">
    <property type="component" value="Unassembled WGS sequence"/>
</dbReference>
<dbReference type="Pfam" id="PF13858">
    <property type="entry name" value="DUF4199"/>
    <property type="match status" value="1"/>
</dbReference>
<keyword evidence="3" id="KW-1185">Reference proteome</keyword>